<evidence type="ECO:0000313" key="3">
    <source>
        <dbReference type="Proteomes" id="UP000315730"/>
    </source>
</evidence>
<keyword evidence="3" id="KW-1185">Reference proteome</keyword>
<dbReference type="SUPFAM" id="SSF56601">
    <property type="entry name" value="beta-lactamase/transpeptidase-like"/>
    <property type="match status" value="1"/>
</dbReference>
<comment type="caution">
    <text evidence="2">The sequence shown here is derived from an EMBL/GenBank/DDBJ whole genome shotgun (WGS) entry which is preliminary data.</text>
</comment>
<dbReference type="EMBL" id="BJNW01000002">
    <property type="protein sequence ID" value="GEC98169.1"/>
    <property type="molecule type" value="Genomic_DNA"/>
</dbReference>
<dbReference type="Pfam" id="PF00144">
    <property type="entry name" value="Beta-lactamase"/>
    <property type="match status" value="1"/>
</dbReference>
<dbReference type="AlphaFoldDB" id="A0A4Y4D2J3"/>
<feature type="domain" description="Beta-lactamase-related" evidence="1">
    <location>
        <begin position="83"/>
        <end position="372"/>
    </location>
</feature>
<reference evidence="2 3" key="1">
    <citation type="submission" date="2019-06" db="EMBL/GenBank/DDBJ databases">
        <title>Whole genome shotgun sequence of Kocuria varians NBRC 15358.</title>
        <authorList>
            <person name="Hosoyama A."/>
            <person name="Uohara A."/>
            <person name="Ohji S."/>
            <person name="Ichikawa N."/>
        </authorList>
    </citation>
    <scope>NUCLEOTIDE SEQUENCE [LARGE SCALE GENOMIC DNA]</scope>
    <source>
        <strain evidence="2 3">NBRC 15358</strain>
    </source>
</reference>
<evidence type="ECO:0000313" key="2">
    <source>
        <dbReference type="EMBL" id="GEC98169.1"/>
    </source>
</evidence>
<dbReference type="InterPro" id="IPR001466">
    <property type="entry name" value="Beta-lactam-related"/>
</dbReference>
<dbReference type="STRING" id="1272.GCA_900014985_01366"/>
<dbReference type="InterPro" id="IPR012338">
    <property type="entry name" value="Beta-lactam/transpept-like"/>
</dbReference>
<dbReference type="PANTHER" id="PTHR43283">
    <property type="entry name" value="BETA-LACTAMASE-RELATED"/>
    <property type="match status" value="1"/>
</dbReference>
<gene>
    <name evidence="2" type="ORF">KVA01_03240</name>
</gene>
<dbReference type="InterPro" id="IPR050789">
    <property type="entry name" value="Diverse_Enzym_Activities"/>
</dbReference>
<keyword evidence="2" id="KW-0378">Hydrolase</keyword>
<sequence>MLSETSSSPGAGVTLNNWQTPEQLAWSFQHMAEILPTATISRAAAPTAPFESAPAPVEELPLVTVDGRFLTVREVMDWTYTDGWVVEHDGRLLAEHYPGGMAPGTRHLLMSVSKSLVSLVAGSLWGAGLLHPDAPVTAYVPQLAYSGYAGATVRQLLDMRSGVRFSEEYTDPDAEVRQLEEAIGWKAWTHPGPRSMYEFLLGLQQVREHGGLFEYRSAETDVLGWICEAAGGARMPQLMSRLLWSRTGAEEDANIGVDSTGTGMFDGGISASLRDIVRVGRVVLGDGVSMTGARVTPAEWIHDTLVGAPDSRQVFADSPTDTRMPGGMYRNQFWIPREGSDVVLALGIHGQMIYVNRPARVVAAKLSSWPVPQDAWMLLSTITAFDTIAAAAQEGRL</sequence>
<protein>
    <submittedName>
        <fullName evidence="2">Hydrolase</fullName>
    </submittedName>
</protein>
<dbReference type="GO" id="GO:0016787">
    <property type="term" value="F:hydrolase activity"/>
    <property type="evidence" value="ECO:0007669"/>
    <property type="project" value="UniProtKB-KW"/>
</dbReference>
<dbReference type="RefSeq" id="WP_068469083.1">
    <property type="nucleotide sequence ID" value="NZ_BJNW01000002.1"/>
</dbReference>
<dbReference type="Proteomes" id="UP000315730">
    <property type="component" value="Unassembled WGS sequence"/>
</dbReference>
<dbReference type="OrthoDB" id="9814204at2"/>
<dbReference type="PANTHER" id="PTHR43283:SF7">
    <property type="entry name" value="BETA-LACTAMASE-RELATED DOMAIN-CONTAINING PROTEIN"/>
    <property type="match status" value="1"/>
</dbReference>
<name>A0A4Y4D2J3_KOCVA</name>
<dbReference type="Gene3D" id="3.40.710.10">
    <property type="entry name" value="DD-peptidase/beta-lactamase superfamily"/>
    <property type="match status" value="1"/>
</dbReference>
<proteinExistence type="predicted"/>
<accession>A0A4Y4D2J3</accession>
<evidence type="ECO:0000259" key="1">
    <source>
        <dbReference type="Pfam" id="PF00144"/>
    </source>
</evidence>
<organism evidence="2 3">
    <name type="scientific">Kocuria varians</name>
    <name type="common">Micrococcus varians</name>
    <dbReference type="NCBI Taxonomy" id="1272"/>
    <lineage>
        <taxon>Bacteria</taxon>
        <taxon>Bacillati</taxon>
        <taxon>Actinomycetota</taxon>
        <taxon>Actinomycetes</taxon>
        <taxon>Micrococcales</taxon>
        <taxon>Micrococcaceae</taxon>
        <taxon>Kocuria</taxon>
    </lineage>
</organism>